<feature type="transmembrane region" description="Helical" evidence="7">
    <location>
        <begin position="57"/>
        <end position="75"/>
    </location>
</feature>
<dbReference type="Pfam" id="PF16916">
    <property type="entry name" value="ZT_dimer"/>
    <property type="match status" value="1"/>
</dbReference>
<dbReference type="InterPro" id="IPR027470">
    <property type="entry name" value="Cation_efflux_CTD"/>
</dbReference>
<keyword evidence="3" id="KW-0813">Transport</keyword>
<evidence type="ECO:0000256" key="4">
    <source>
        <dbReference type="ARBA" id="ARBA00022692"/>
    </source>
</evidence>
<dbReference type="SUPFAM" id="SSF160240">
    <property type="entry name" value="Cation efflux protein cytoplasmic domain-like"/>
    <property type="match status" value="1"/>
</dbReference>
<comment type="subcellular location">
    <subcellularLocation>
        <location evidence="1">Membrane</location>
        <topology evidence="1">Multi-pass membrane protein</topology>
    </subcellularLocation>
</comment>
<evidence type="ECO:0000256" key="6">
    <source>
        <dbReference type="ARBA" id="ARBA00023136"/>
    </source>
</evidence>
<gene>
    <name evidence="10" type="ORF">FrCorBMG51_14790</name>
</gene>
<dbReference type="Gene3D" id="3.30.70.1350">
    <property type="entry name" value="Cation efflux protein, cytoplasmic domain"/>
    <property type="match status" value="1"/>
</dbReference>
<evidence type="ECO:0000259" key="8">
    <source>
        <dbReference type="Pfam" id="PF01545"/>
    </source>
</evidence>
<keyword evidence="5 7" id="KW-1133">Transmembrane helix</keyword>
<dbReference type="PANTHER" id="PTHR43840:SF15">
    <property type="entry name" value="MITOCHONDRIAL METAL TRANSPORTER 1-RELATED"/>
    <property type="match status" value="1"/>
</dbReference>
<comment type="similarity">
    <text evidence="2">Belongs to the cation diffusion facilitator (CDF) transporter (TC 2.A.4) family.</text>
</comment>
<feature type="transmembrane region" description="Helical" evidence="7">
    <location>
        <begin position="25"/>
        <end position="51"/>
    </location>
</feature>
<feature type="transmembrane region" description="Helical" evidence="7">
    <location>
        <begin position="95"/>
        <end position="112"/>
    </location>
</feature>
<sequence length="347" mass="36403">MVPHSHDLANRVDSAVETSAAGIRALWISLAVLGTTAALQMVIVMLSGSVALLGDTIHNATDALTTLPIGIAFVLGRRPPTRRYTYGYGRAEDLAGVAVLATIAASAGFAAYEAVDRLLHPRVVTHLPAVAAAGLVGFAGNELVARHRIRIGRRIGSAALVADGLHARTDGFTSLAVLLGAAGVAVGWDTADPVIGLVITVAILAVLRDAAGEVYRRLMDAVDPDLIDAAEAALRATRGVSAVGRVRLRWIGHRLHAEADIVVPGELTVVDAHAIAMAAEHALTHAVPRLITATVHTDHPAAHEPAARDLAMYDLHDPYDTRDADHRCALFARHGVLAHSRTGDTSQ</sequence>
<evidence type="ECO:0000256" key="1">
    <source>
        <dbReference type="ARBA" id="ARBA00004141"/>
    </source>
</evidence>
<dbReference type="InterPro" id="IPR058533">
    <property type="entry name" value="Cation_efflux_TM"/>
</dbReference>
<dbReference type="Proteomes" id="UP000035425">
    <property type="component" value="Unassembled WGS sequence"/>
</dbReference>
<dbReference type="PANTHER" id="PTHR43840">
    <property type="entry name" value="MITOCHONDRIAL METAL TRANSPORTER 1-RELATED"/>
    <property type="match status" value="1"/>
</dbReference>
<dbReference type="InterPro" id="IPR036837">
    <property type="entry name" value="Cation_efflux_CTD_sf"/>
</dbReference>
<evidence type="ECO:0000313" key="10">
    <source>
        <dbReference type="EMBL" id="KLL10927.1"/>
    </source>
</evidence>
<name>A0ABR5F2J4_9ACTN</name>
<evidence type="ECO:0000256" key="2">
    <source>
        <dbReference type="ARBA" id="ARBA00008114"/>
    </source>
</evidence>
<keyword evidence="4 7" id="KW-0812">Transmembrane</keyword>
<comment type="caution">
    <text evidence="10">The sequence shown here is derived from an EMBL/GenBank/DDBJ whole genome shotgun (WGS) entry which is preliminary data.</text>
</comment>
<keyword evidence="11" id="KW-1185">Reference proteome</keyword>
<dbReference type="EMBL" id="JWIO01000023">
    <property type="protein sequence ID" value="KLL10927.1"/>
    <property type="molecule type" value="Genomic_DNA"/>
</dbReference>
<dbReference type="InterPro" id="IPR027469">
    <property type="entry name" value="Cation_efflux_TMD_sf"/>
</dbReference>
<keyword evidence="6 7" id="KW-0472">Membrane</keyword>
<evidence type="ECO:0000259" key="9">
    <source>
        <dbReference type="Pfam" id="PF16916"/>
    </source>
</evidence>
<organism evidence="10 11">
    <name type="scientific">Protofrankia coriariae</name>
    <dbReference type="NCBI Taxonomy" id="1562887"/>
    <lineage>
        <taxon>Bacteria</taxon>
        <taxon>Bacillati</taxon>
        <taxon>Actinomycetota</taxon>
        <taxon>Actinomycetes</taxon>
        <taxon>Frankiales</taxon>
        <taxon>Frankiaceae</taxon>
        <taxon>Protofrankia</taxon>
    </lineage>
</organism>
<dbReference type="Gene3D" id="1.20.1510.10">
    <property type="entry name" value="Cation efflux protein transmembrane domain"/>
    <property type="match status" value="1"/>
</dbReference>
<feature type="transmembrane region" description="Helical" evidence="7">
    <location>
        <begin position="124"/>
        <end position="144"/>
    </location>
</feature>
<evidence type="ECO:0000256" key="7">
    <source>
        <dbReference type="SAM" id="Phobius"/>
    </source>
</evidence>
<dbReference type="NCBIfam" id="TIGR01297">
    <property type="entry name" value="CDF"/>
    <property type="match status" value="1"/>
</dbReference>
<evidence type="ECO:0000256" key="5">
    <source>
        <dbReference type="ARBA" id="ARBA00022989"/>
    </source>
</evidence>
<protein>
    <submittedName>
        <fullName evidence="10">Cation diffusion facilitator family transporter</fullName>
    </submittedName>
</protein>
<dbReference type="Pfam" id="PF01545">
    <property type="entry name" value="Cation_efflux"/>
    <property type="match status" value="1"/>
</dbReference>
<dbReference type="InterPro" id="IPR002524">
    <property type="entry name" value="Cation_efflux"/>
</dbReference>
<reference evidence="10 11" key="1">
    <citation type="submission" date="2014-12" db="EMBL/GenBank/DDBJ databases">
        <title>Frankia sp. BMG5.1 draft genome.</title>
        <authorList>
            <person name="Gtari M."/>
            <person name="Ghodhbane-Gtari F."/>
            <person name="Nouioui I."/>
            <person name="Ktari A."/>
            <person name="Hezbri K."/>
            <person name="Mimouni W."/>
            <person name="Sbissi I."/>
            <person name="Ayari A."/>
            <person name="Yamanaka T."/>
            <person name="Normand P."/>
            <person name="Tisa L.S."/>
            <person name="Boudabous A."/>
        </authorList>
    </citation>
    <scope>NUCLEOTIDE SEQUENCE [LARGE SCALE GENOMIC DNA]</scope>
    <source>
        <strain evidence="10 11">BMG5.1</strain>
    </source>
</reference>
<evidence type="ECO:0000313" key="11">
    <source>
        <dbReference type="Proteomes" id="UP000035425"/>
    </source>
</evidence>
<feature type="domain" description="Cation efflux protein transmembrane" evidence="8">
    <location>
        <begin position="26"/>
        <end position="219"/>
    </location>
</feature>
<proteinExistence type="inferred from homology"/>
<evidence type="ECO:0000256" key="3">
    <source>
        <dbReference type="ARBA" id="ARBA00022448"/>
    </source>
</evidence>
<dbReference type="InterPro" id="IPR050291">
    <property type="entry name" value="CDF_Transporter"/>
</dbReference>
<dbReference type="SUPFAM" id="SSF161111">
    <property type="entry name" value="Cation efflux protein transmembrane domain-like"/>
    <property type="match status" value="1"/>
</dbReference>
<feature type="domain" description="Cation efflux protein cytoplasmic" evidence="9">
    <location>
        <begin position="223"/>
        <end position="298"/>
    </location>
</feature>
<accession>A0ABR5F2J4</accession>